<sequence>MRSVWGHPFFLSLLASIKRNKCSPLPLLRRADISMSRNVPSNLNASILKDSGKNSIDRKFITVKHRLYVSHLYIFHIHTQIAKKACLKGFGNLVVGKDCDETTNSAEPGIEPAFLELGGKRKHHYTGRGCARWDRLFIKSFPTSILLEWFPKRFARKCFRRQSMESEMATLPQPSLLSGNCDKDIVTSKLFTTDELMEDKLPGANLSDDEELIPLSFKGAMDSIEKLRT</sequence>
<reference evidence="1 2" key="1">
    <citation type="journal article" date="2019" name="Sci. Rep.">
        <title>Orb-weaving spider Araneus ventricosus genome elucidates the spidroin gene catalogue.</title>
        <authorList>
            <person name="Kono N."/>
            <person name="Nakamura H."/>
            <person name="Ohtoshi R."/>
            <person name="Moran D.A.P."/>
            <person name="Shinohara A."/>
            <person name="Yoshida Y."/>
            <person name="Fujiwara M."/>
            <person name="Mori M."/>
            <person name="Tomita M."/>
            <person name="Arakawa K."/>
        </authorList>
    </citation>
    <scope>NUCLEOTIDE SEQUENCE [LARGE SCALE GENOMIC DNA]</scope>
</reference>
<gene>
    <name evidence="1" type="ORF">AVEN_131562_1</name>
</gene>
<comment type="caution">
    <text evidence="1">The sequence shown here is derived from an EMBL/GenBank/DDBJ whole genome shotgun (WGS) entry which is preliminary data.</text>
</comment>
<dbReference type="Proteomes" id="UP000499080">
    <property type="component" value="Unassembled WGS sequence"/>
</dbReference>
<keyword evidence="2" id="KW-1185">Reference proteome</keyword>
<organism evidence="1 2">
    <name type="scientific">Araneus ventricosus</name>
    <name type="common">Orbweaver spider</name>
    <name type="synonym">Epeira ventricosa</name>
    <dbReference type="NCBI Taxonomy" id="182803"/>
    <lineage>
        <taxon>Eukaryota</taxon>
        <taxon>Metazoa</taxon>
        <taxon>Ecdysozoa</taxon>
        <taxon>Arthropoda</taxon>
        <taxon>Chelicerata</taxon>
        <taxon>Arachnida</taxon>
        <taxon>Araneae</taxon>
        <taxon>Araneomorphae</taxon>
        <taxon>Entelegynae</taxon>
        <taxon>Araneoidea</taxon>
        <taxon>Araneidae</taxon>
        <taxon>Araneus</taxon>
    </lineage>
</organism>
<dbReference type="EMBL" id="BGPR01020704">
    <property type="protein sequence ID" value="GBN85276.1"/>
    <property type="molecule type" value="Genomic_DNA"/>
</dbReference>
<evidence type="ECO:0000313" key="2">
    <source>
        <dbReference type="Proteomes" id="UP000499080"/>
    </source>
</evidence>
<protein>
    <submittedName>
        <fullName evidence="1">Uncharacterized protein</fullName>
    </submittedName>
</protein>
<name>A0A4Y2SCH3_ARAVE</name>
<accession>A0A4Y2SCH3</accession>
<proteinExistence type="predicted"/>
<evidence type="ECO:0000313" key="1">
    <source>
        <dbReference type="EMBL" id="GBN85276.1"/>
    </source>
</evidence>
<dbReference type="AlphaFoldDB" id="A0A4Y2SCH3"/>